<dbReference type="Proteomes" id="UP001482620">
    <property type="component" value="Unassembled WGS sequence"/>
</dbReference>
<dbReference type="EMBL" id="JAHRIQ010029901">
    <property type="protein sequence ID" value="MEQ2231051.1"/>
    <property type="molecule type" value="Genomic_DNA"/>
</dbReference>
<reference evidence="1 2" key="1">
    <citation type="submission" date="2021-06" db="EMBL/GenBank/DDBJ databases">
        <authorList>
            <person name="Palmer J.M."/>
        </authorList>
    </citation>
    <scope>NUCLEOTIDE SEQUENCE [LARGE SCALE GENOMIC DNA]</scope>
    <source>
        <strain evidence="2">if_2019</strain>
        <tissue evidence="1">Muscle</tissue>
    </source>
</reference>
<evidence type="ECO:0000313" key="2">
    <source>
        <dbReference type="Proteomes" id="UP001482620"/>
    </source>
</evidence>
<organism evidence="1 2">
    <name type="scientific">Ilyodon furcidens</name>
    <name type="common">goldbreast splitfin</name>
    <dbReference type="NCBI Taxonomy" id="33524"/>
    <lineage>
        <taxon>Eukaryota</taxon>
        <taxon>Metazoa</taxon>
        <taxon>Chordata</taxon>
        <taxon>Craniata</taxon>
        <taxon>Vertebrata</taxon>
        <taxon>Euteleostomi</taxon>
        <taxon>Actinopterygii</taxon>
        <taxon>Neopterygii</taxon>
        <taxon>Teleostei</taxon>
        <taxon>Neoteleostei</taxon>
        <taxon>Acanthomorphata</taxon>
        <taxon>Ovalentaria</taxon>
        <taxon>Atherinomorphae</taxon>
        <taxon>Cyprinodontiformes</taxon>
        <taxon>Goodeidae</taxon>
        <taxon>Ilyodon</taxon>
    </lineage>
</organism>
<evidence type="ECO:0000313" key="1">
    <source>
        <dbReference type="EMBL" id="MEQ2231051.1"/>
    </source>
</evidence>
<name>A0ABV0TGB2_9TELE</name>
<keyword evidence="2" id="KW-1185">Reference proteome</keyword>
<proteinExistence type="predicted"/>
<sequence>MRAPICPSLGHNPSGSVNHKLLIMDLQTNSSSVTEHRGQRREVKGSSEHLKEFSTTLLSSDYKIITKKGKFYKTITKIIIKVNPKNIQHFKINIKIKNKNKNYSNLY</sequence>
<accession>A0ABV0TGB2</accession>
<gene>
    <name evidence="1" type="ORF">ILYODFUR_035402</name>
</gene>
<comment type="caution">
    <text evidence="1">The sequence shown here is derived from an EMBL/GenBank/DDBJ whole genome shotgun (WGS) entry which is preliminary data.</text>
</comment>
<protein>
    <submittedName>
        <fullName evidence="1">Uncharacterized protein</fullName>
    </submittedName>
</protein>